<dbReference type="eggNOG" id="arCOG00301">
    <property type="taxonomic scope" value="Archaea"/>
</dbReference>
<name>A7I7R5_METB6</name>
<dbReference type="SUPFAM" id="SSF55469">
    <property type="entry name" value="FMN-dependent nitroreductase-like"/>
    <property type="match status" value="1"/>
</dbReference>
<evidence type="ECO:0000313" key="6">
    <source>
        <dbReference type="Proteomes" id="UP000002408"/>
    </source>
</evidence>
<keyword evidence="1" id="KW-0285">Flavoprotein</keyword>
<dbReference type="AlphaFoldDB" id="A7I7R5"/>
<keyword evidence="6" id="KW-1185">Reference proteome</keyword>
<organism evidence="5 6">
    <name type="scientific">Methanoregula boonei (strain DSM 21154 / JCM 14090 / 6A8)</name>
    <dbReference type="NCBI Taxonomy" id="456442"/>
    <lineage>
        <taxon>Archaea</taxon>
        <taxon>Methanobacteriati</taxon>
        <taxon>Methanobacteriota</taxon>
        <taxon>Stenosarchaea group</taxon>
        <taxon>Methanomicrobia</taxon>
        <taxon>Methanomicrobiales</taxon>
        <taxon>Methanoregulaceae</taxon>
        <taxon>Methanoregula</taxon>
    </lineage>
</organism>
<dbReference type="Pfam" id="PF00881">
    <property type="entry name" value="Nitroreductase"/>
    <property type="match status" value="1"/>
</dbReference>
<protein>
    <submittedName>
        <fullName evidence="5">Nitroreductase</fullName>
    </submittedName>
</protein>
<dbReference type="InterPro" id="IPR050627">
    <property type="entry name" value="Nitroreductase/BluB"/>
</dbReference>
<dbReference type="InterPro" id="IPR029479">
    <property type="entry name" value="Nitroreductase"/>
</dbReference>
<gene>
    <name evidence="5" type="ordered locus">Mboo_1258</name>
</gene>
<dbReference type="GeneID" id="5410345"/>
<evidence type="ECO:0000256" key="1">
    <source>
        <dbReference type="ARBA" id="ARBA00022630"/>
    </source>
</evidence>
<dbReference type="Proteomes" id="UP000002408">
    <property type="component" value="Chromosome"/>
</dbReference>
<dbReference type="STRING" id="456442.Mboo_1258"/>
<dbReference type="GO" id="GO:0016491">
    <property type="term" value="F:oxidoreductase activity"/>
    <property type="evidence" value="ECO:0007669"/>
    <property type="project" value="UniProtKB-KW"/>
</dbReference>
<sequence>MTPETGNENAVLDRIIGERRTHRKFTAAIPPDEMIESLIHAGLHAPFAASAIGSTSDYFRKFFVIRRDSKTMSALALLVFAEVNTLAAALEKGMAHDVALREQATAFTDRLAMIRKLGRVPGVGTAPFYLVVAEKKGFPPVEQQSLFACMENMWLKATALGLGFQVVSVTAQMADNEQFCRLLGVEPGKWAFMGCATGYPAEQLSPSIRPSVGEVTTWMG</sequence>
<evidence type="ECO:0000313" key="5">
    <source>
        <dbReference type="EMBL" id="ABS55776.1"/>
    </source>
</evidence>
<dbReference type="PANTHER" id="PTHR23026:SF90">
    <property type="entry name" value="IODOTYROSINE DEIODINASE 1"/>
    <property type="match status" value="1"/>
</dbReference>
<accession>A7I7R5</accession>
<dbReference type="InterPro" id="IPR000415">
    <property type="entry name" value="Nitroreductase-like"/>
</dbReference>
<keyword evidence="2" id="KW-0288">FMN</keyword>
<evidence type="ECO:0000259" key="4">
    <source>
        <dbReference type="Pfam" id="PF00881"/>
    </source>
</evidence>
<dbReference type="EMBL" id="CP000780">
    <property type="protein sequence ID" value="ABS55776.1"/>
    <property type="molecule type" value="Genomic_DNA"/>
</dbReference>
<dbReference type="OrthoDB" id="71395at2157"/>
<dbReference type="PANTHER" id="PTHR23026">
    <property type="entry name" value="NADPH NITROREDUCTASE"/>
    <property type="match status" value="1"/>
</dbReference>
<reference evidence="6" key="1">
    <citation type="journal article" date="2015" name="Microbiology">
        <title>Genome of Methanoregula boonei 6A8 reveals adaptations to oligotrophic peatland environments.</title>
        <authorList>
            <person name="Braeuer S."/>
            <person name="Cadillo-Quiroz H."/>
            <person name="Kyrpides N."/>
            <person name="Woyke T."/>
            <person name="Goodwin L."/>
            <person name="Detter C."/>
            <person name="Podell S."/>
            <person name="Yavitt J.B."/>
            <person name="Zinder S.H."/>
        </authorList>
    </citation>
    <scope>NUCLEOTIDE SEQUENCE [LARGE SCALE GENOMIC DNA]</scope>
    <source>
        <strain evidence="6">DSM 21154 / JCM 14090 / 6A8</strain>
    </source>
</reference>
<dbReference type="RefSeq" id="WP_012106808.1">
    <property type="nucleotide sequence ID" value="NC_009712.1"/>
</dbReference>
<dbReference type="HOGENOM" id="CLU_1248276_0_0_2"/>
<dbReference type="KEGG" id="mbn:Mboo_1258"/>
<feature type="domain" description="Nitroreductase" evidence="4">
    <location>
        <begin position="17"/>
        <end position="199"/>
    </location>
</feature>
<evidence type="ECO:0000256" key="2">
    <source>
        <dbReference type="ARBA" id="ARBA00022643"/>
    </source>
</evidence>
<keyword evidence="3" id="KW-0560">Oxidoreductase</keyword>
<dbReference type="Gene3D" id="3.40.109.10">
    <property type="entry name" value="NADH Oxidase"/>
    <property type="match status" value="1"/>
</dbReference>
<proteinExistence type="predicted"/>
<evidence type="ECO:0000256" key="3">
    <source>
        <dbReference type="ARBA" id="ARBA00023002"/>
    </source>
</evidence>